<protein>
    <submittedName>
        <fullName evidence="1">Uncharacterized protein</fullName>
    </submittedName>
</protein>
<gene>
    <name evidence="1" type="ORF">GXM_07803</name>
</gene>
<dbReference type="Proteomes" id="UP000326678">
    <property type="component" value="Chromosome Gxm2"/>
</dbReference>
<evidence type="ECO:0000313" key="1">
    <source>
        <dbReference type="EMBL" id="QFS50309.1"/>
    </source>
</evidence>
<dbReference type="EMBL" id="CP045227">
    <property type="protein sequence ID" value="QFS50309.1"/>
    <property type="molecule type" value="Genomic_DNA"/>
</dbReference>
<keyword evidence="2" id="KW-1185">Reference proteome</keyword>
<accession>A0A5P8WEI8</accession>
<evidence type="ECO:0000313" key="2">
    <source>
        <dbReference type="Proteomes" id="UP000326678"/>
    </source>
</evidence>
<reference evidence="1 2" key="1">
    <citation type="submission" date="2019-10" db="EMBL/GenBank/DDBJ databases">
        <title>Genomic and transcriptomic insights into the perfect genentic adaptation of a filamentous nitrogen-fixing cyanobacterium to rice fields.</title>
        <authorList>
            <person name="Chen Z."/>
        </authorList>
    </citation>
    <scope>NUCLEOTIDE SEQUENCE [LARGE SCALE GENOMIC DNA]</scope>
    <source>
        <strain evidence="1">CCNUC1</strain>
    </source>
</reference>
<organism evidence="1 2">
    <name type="scientific">Nostoc sphaeroides CCNUC1</name>
    <dbReference type="NCBI Taxonomy" id="2653204"/>
    <lineage>
        <taxon>Bacteria</taxon>
        <taxon>Bacillati</taxon>
        <taxon>Cyanobacteriota</taxon>
        <taxon>Cyanophyceae</taxon>
        <taxon>Nostocales</taxon>
        <taxon>Nostocaceae</taxon>
        <taxon>Nostoc</taxon>
    </lineage>
</organism>
<dbReference type="AlphaFoldDB" id="A0A5P8WEI8"/>
<dbReference type="KEGG" id="nsh:GXM_07803"/>
<sequence>MPQTIAYARLGYDVLFEISETALWSKVLIPQSACALRDFWVLGIGC</sequence>
<name>A0A5P8WEI8_9NOSO</name>
<proteinExistence type="predicted"/>